<evidence type="ECO:0000259" key="17">
    <source>
        <dbReference type="PROSITE" id="PS50172"/>
    </source>
</evidence>
<feature type="binding site" evidence="15">
    <location>
        <begin position="38"/>
        <end position="42"/>
    </location>
    <ligand>
        <name>NAD(+)</name>
        <dbReference type="ChEBI" id="CHEBI:57540"/>
    </ligand>
</feature>
<dbReference type="FunFam" id="3.30.470.30:FF:000001">
    <property type="entry name" value="DNA ligase"/>
    <property type="match status" value="1"/>
</dbReference>
<keyword evidence="8 15" id="KW-0862">Zinc</keyword>
<dbReference type="NCBIfam" id="NF005932">
    <property type="entry name" value="PRK07956.1"/>
    <property type="match status" value="1"/>
</dbReference>
<dbReference type="GO" id="GO:0003677">
    <property type="term" value="F:DNA binding"/>
    <property type="evidence" value="ECO:0007669"/>
    <property type="project" value="InterPro"/>
</dbReference>
<keyword evidence="4 15" id="KW-0436">Ligase</keyword>
<dbReference type="Pfam" id="PF00533">
    <property type="entry name" value="BRCT"/>
    <property type="match status" value="1"/>
</dbReference>
<keyword evidence="19" id="KW-1185">Reference proteome</keyword>
<dbReference type="FunFam" id="1.10.287.610:FF:000002">
    <property type="entry name" value="DNA ligase"/>
    <property type="match status" value="1"/>
</dbReference>
<dbReference type="SMART" id="SM00278">
    <property type="entry name" value="HhH1"/>
    <property type="match status" value="3"/>
</dbReference>
<evidence type="ECO:0000256" key="6">
    <source>
        <dbReference type="ARBA" id="ARBA00022723"/>
    </source>
</evidence>
<dbReference type="Gene3D" id="6.20.10.30">
    <property type="match status" value="1"/>
</dbReference>
<dbReference type="GO" id="GO:0003911">
    <property type="term" value="F:DNA ligase (NAD+) activity"/>
    <property type="evidence" value="ECO:0007669"/>
    <property type="project" value="UniProtKB-UniRule"/>
</dbReference>
<evidence type="ECO:0000256" key="5">
    <source>
        <dbReference type="ARBA" id="ARBA00022705"/>
    </source>
</evidence>
<dbReference type="PROSITE" id="PS01055">
    <property type="entry name" value="DNA_LIGASE_N1"/>
    <property type="match status" value="1"/>
</dbReference>
<dbReference type="GO" id="GO:0046872">
    <property type="term" value="F:metal ion binding"/>
    <property type="evidence" value="ECO:0007669"/>
    <property type="project" value="UniProtKB-KW"/>
</dbReference>
<dbReference type="AlphaFoldDB" id="A0A2N6SNF7"/>
<dbReference type="PROSITE" id="PS01056">
    <property type="entry name" value="DNA_LIGASE_N2"/>
    <property type="match status" value="1"/>
</dbReference>
<dbReference type="GO" id="GO:0006281">
    <property type="term" value="P:DNA repair"/>
    <property type="evidence" value="ECO:0007669"/>
    <property type="project" value="UniProtKB-KW"/>
</dbReference>
<keyword evidence="10 15" id="KW-0520">NAD</keyword>
<dbReference type="EC" id="6.5.1.2" evidence="2 15"/>
<feature type="binding site" evidence="15">
    <location>
        <position position="426"/>
    </location>
    <ligand>
        <name>Zn(2+)</name>
        <dbReference type="ChEBI" id="CHEBI:29105"/>
    </ligand>
</feature>
<dbReference type="InterPro" id="IPR004149">
    <property type="entry name" value="Znf_DNAligase_C4"/>
</dbReference>
<evidence type="ECO:0000256" key="9">
    <source>
        <dbReference type="ARBA" id="ARBA00022842"/>
    </source>
</evidence>
<dbReference type="InterPro" id="IPR003583">
    <property type="entry name" value="Hlx-hairpin-Hlx_DNA-bd_motif"/>
</dbReference>
<evidence type="ECO:0000256" key="2">
    <source>
        <dbReference type="ARBA" id="ARBA00012722"/>
    </source>
</evidence>
<feature type="binding site" evidence="15">
    <location>
        <position position="408"/>
    </location>
    <ligand>
        <name>Zn(2+)</name>
        <dbReference type="ChEBI" id="CHEBI:29105"/>
    </ligand>
</feature>
<dbReference type="EMBL" id="PNHE01000010">
    <property type="protein sequence ID" value="PMC58591.1"/>
    <property type="molecule type" value="Genomic_DNA"/>
</dbReference>
<dbReference type="FunFam" id="1.10.150.20:FF:000007">
    <property type="entry name" value="DNA ligase"/>
    <property type="match status" value="1"/>
</dbReference>
<proteinExistence type="inferred from homology"/>
<dbReference type="OrthoDB" id="9759736at2"/>
<dbReference type="Pfam" id="PF03119">
    <property type="entry name" value="DNA_ligase_ZBD"/>
    <property type="match status" value="1"/>
</dbReference>
<accession>A0A2N6SNF7</accession>
<dbReference type="InterPro" id="IPR010994">
    <property type="entry name" value="RuvA_2-like"/>
</dbReference>
<dbReference type="RefSeq" id="WP_102227641.1">
    <property type="nucleotide sequence ID" value="NZ_PNFY01000011.1"/>
</dbReference>
<dbReference type="HAMAP" id="MF_01588">
    <property type="entry name" value="DNA_ligase_A"/>
    <property type="match status" value="1"/>
</dbReference>
<dbReference type="Pfam" id="PF12826">
    <property type="entry name" value="HHH_2"/>
    <property type="match status" value="1"/>
</dbReference>
<evidence type="ECO:0000256" key="7">
    <source>
        <dbReference type="ARBA" id="ARBA00022763"/>
    </source>
</evidence>
<dbReference type="PROSITE" id="PS50172">
    <property type="entry name" value="BRCT"/>
    <property type="match status" value="1"/>
</dbReference>
<protein>
    <recommendedName>
        <fullName evidence="3 15">DNA ligase</fullName>
        <ecNumber evidence="2 15">6.5.1.2</ecNumber>
    </recommendedName>
    <alternativeName>
        <fullName evidence="15">Polydeoxyribonucleotide synthase [NAD(+)]</fullName>
    </alternativeName>
</protein>
<dbReference type="Proteomes" id="UP000235682">
    <property type="component" value="Unassembled WGS sequence"/>
</dbReference>
<evidence type="ECO:0000256" key="1">
    <source>
        <dbReference type="ARBA" id="ARBA00004067"/>
    </source>
</evidence>
<dbReference type="Pfam" id="PF14520">
    <property type="entry name" value="HHH_5"/>
    <property type="match status" value="1"/>
</dbReference>
<dbReference type="NCBIfam" id="TIGR00575">
    <property type="entry name" value="dnlj"/>
    <property type="match status" value="1"/>
</dbReference>
<dbReference type="InterPro" id="IPR033136">
    <property type="entry name" value="DNA_ligase_CS"/>
</dbReference>
<dbReference type="InterPro" id="IPR001357">
    <property type="entry name" value="BRCT_dom"/>
</dbReference>
<comment type="caution">
    <text evidence="18">The sequence shown here is derived from an EMBL/GenBank/DDBJ whole genome shotgun (WGS) entry which is preliminary data.</text>
</comment>
<feature type="binding site" evidence="15">
    <location>
        <position position="290"/>
    </location>
    <ligand>
        <name>NAD(+)</name>
        <dbReference type="ChEBI" id="CHEBI:57540"/>
    </ligand>
</feature>
<dbReference type="InterPro" id="IPR018239">
    <property type="entry name" value="DNA_ligase_AS"/>
</dbReference>
<dbReference type="PIRSF" id="PIRSF001604">
    <property type="entry name" value="LigA"/>
    <property type="match status" value="1"/>
</dbReference>
<evidence type="ECO:0000313" key="19">
    <source>
        <dbReference type="Proteomes" id="UP000235682"/>
    </source>
</evidence>
<feature type="binding site" evidence="15">
    <location>
        <position position="314"/>
    </location>
    <ligand>
        <name>NAD(+)</name>
        <dbReference type="ChEBI" id="CHEBI:57540"/>
    </ligand>
</feature>
<keyword evidence="6 15" id="KW-0479">Metal-binding</keyword>
<feature type="binding site" evidence="15">
    <location>
        <position position="174"/>
    </location>
    <ligand>
        <name>NAD(+)</name>
        <dbReference type="ChEBI" id="CHEBI:57540"/>
    </ligand>
</feature>
<keyword evidence="9 15" id="KW-0460">Magnesium</keyword>
<comment type="function">
    <text evidence="1 15">DNA ligase that catalyzes the formation of phosphodiester linkages between 5'-phosphoryl and 3'-hydroxyl groups in double-stranded DNA using NAD as a coenzyme and as the energy source for the reaction. It is essential for DNA replication and repair of damaged DNA.</text>
</comment>
<evidence type="ECO:0000256" key="16">
    <source>
        <dbReference type="RuleBase" id="RU000618"/>
    </source>
</evidence>
<dbReference type="PANTHER" id="PTHR23389">
    <property type="entry name" value="CHROMOSOME TRANSMISSION FIDELITY FACTOR 18"/>
    <property type="match status" value="1"/>
</dbReference>
<dbReference type="InterPro" id="IPR004150">
    <property type="entry name" value="NAD_DNA_ligase_OB"/>
</dbReference>
<dbReference type="SMART" id="SM00292">
    <property type="entry name" value="BRCT"/>
    <property type="match status" value="1"/>
</dbReference>
<comment type="catalytic activity">
    <reaction evidence="13 15 16">
        <text>NAD(+) + (deoxyribonucleotide)n-3'-hydroxyl + 5'-phospho-(deoxyribonucleotide)m = (deoxyribonucleotide)n+m + AMP + beta-nicotinamide D-nucleotide.</text>
        <dbReference type="EC" id="6.5.1.2"/>
    </reaction>
</comment>
<dbReference type="PANTHER" id="PTHR23389:SF9">
    <property type="entry name" value="DNA LIGASE"/>
    <property type="match status" value="1"/>
</dbReference>
<evidence type="ECO:0000256" key="4">
    <source>
        <dbReference type="ARBA" id="ARBA00022598"/>
    </source>
</evidence>
<feature type="binding site" evidence="15">
    <location>
        <begin position="87"/>
        <end position="88"/>
    </location>
    <ligand>
        <name>NAD(+)</name>
        <dbReference type="ChEBI" id="CHEBI:57540"/>
    </ligand>
</feature>
<evidence type="ECO:0000256" key="13">
    <source>
        <dbReference type="ARBA" id="ARBA00034005"/>
    </source>
</evidence>
<dbReference type="GO" id="GO:0006260">
    <property type="term" value="P:DNA replication"/>
    <property type="evidence" value="ECO:0007669"/>
    <property type="project" value="UniProtKB-KW"/>
</dbReference>
<dbReference type="Gene3D" id="3.30.470.30">
    <property type="entry name" value="DNA ligase/mRNA capping enzyme"/>
    <property type="match status" value="1"/>
</dbReference>
<comment type="cofactor">
    <cofactor evidence="15">
        <name>Mg(2+)</name>
        <dbReference type="ChEBI" id="CHEBI:18420"/>
    </cofactor>
    <cofactor evidence="15">
        <name>Mn(2+)</name>
        <dbReference type="ChEBI" id="CHEBI:29035"/>
    </cofactor>
</comment>
<dbReference type="STRING" id="84521.SAMN04487994_102414"/>
<dbReference type="CDD" id="cd17748">
    <property type="entry name" value="BRCT_DNA_ligase_like"/>
    <property type="match status" value="1"/>
</dbReference>
<reference evidence="18 19" key="1">
    <citation type="submission" date="2017-09" db="EMBL/GenBank/DDBJ databases">
        <title>Bacterial strain isolated from the female urinary microbiota.</title>
        <authorList>
            <person name="Thomas-White K."/>
            <person name="Kumar N."/>
            <person name="Forster S."/>
            <person name="Putonti C."/>
            <person name="Lawley T."/>
            <person name="Wolfe A.J."/>
        </authorList>
    </citation>
    <scope>NUCLEOTIDE SEQUENCE [LARGE SCALE GENOMIC DNA]</scope>
    <source>
        <strain evidence="18 19">UMB0852</strain>
    </source>
</reference>
<dbReference type="InterPro" id="IPR013839">
    <property type="entry name" value="DNAligase_adenylation"/>
</dbReference>
<dbReference type="CDD" id="cd00114">
    <property type="entry name" value="LIGANc"/>
    <property type="match status" value="1"/>
</dbReference>
<evidence type="ECO:0000256" key="10">
    <source>
        <dbReference type="ARBA" id="ARBA00023027"/>
    </source>
</evidence>
<evidence type="ECO:0000256" key="14">
    <source>
        <dbReference type="ARBA" id="ARBA00060881"/>
    </source>
</evidence>
<dbReference type="SUPFAM" id="SSF52113">
    <property type="entry name" value="BRCT domain"/>
    <property type="match status" value="1"/>
</dbReference>
<dbReference type="SUPFAM" id="SSF47781">
    <property type="entry name" value="RuvA domain 2-like"/>
    <property type="match status" value="1"/>
</dbReference>
<dbReference type="Gene3D" id="2.40.50.140">
    <property type="entry name" value="Nucleic acid-binding proteins"/>
    <property type="match status" value="1"/>
</dbReference>
<dbReference type="SMART" id="SM00532">
    <property type="entry name" value="LIGANc"/>
    <property type="match status" value="1"/>
</dbReference>
<dbReference type="InterPro" id="IPR036420">
    <property type="entry name" value="BRCT_dom_sf"/>
</dbReference>
<dbReference type="SUPFAM" id="SSF56091">
    <property type="entry name" value="DNA ligase/mRNA capping enzyme, catalytic domain"/>
    <property type="match status" value="1"/>
</dbReference>
<name>A0A2N6SNF7_9LACT</name>
<feature type="active site" description="N6-AMP-lysine intermediate" evidence="15">
    <location>
        <position position="119"/>
    </location>
</feature>
<feature type="binding site" evidence="15">
    <location>
        <position position="431"/>
    </location>
    <ligand>
        <name>Zn(2+)</name>
        <dbReference type="ChEBI" id="CHEBI:29105"/>
    </ligand>
</feature>
<evidence type="ECO:0000256" key="12">
    <source>
        <dbReference type="ARBA" id="ARBA00023211"/>
    </source>
</evidence>
<dbReference type="InterPro" id="IPR041663">
    <property type="entry name" value="DisA/LigA_HHH"/>
</dbReference>
<evidence type="ECO:0000256" key="11">
    <source>
        <dbReference type="ARBA" id="ARBA00023204"/>
    </source>
</evidence>
<feature type="binding site" evidence="15">
    <location>
        <position position="117"/>
    </location>
    <ligand>
        <name>NAD(+)</name>
        <dbReference type="ChEBI" id="CHEBI:57540"/>
    </ligand>
</feature>
<dbReference type="FunFam" id="2.40.50.140:FF:000012">
    <property type="entry name" value="DNA ligase"/>
    <property type="match status" value="1"/>
</dbReference>
<evidence type="ECO:0000256" key="3">
    <source>
        <dbReference type="ARBA" id="ARBA00013308"/>
    </source>
</evidence>
<dbReference type="Pfam" id="PF03120">
    <property type="entry name" value="OB_DNA_ligase"/>
    <property type="match status" value="1"/>
</dbReference>
<dbReference type="SUPFAM" id="SSF50249">
    <property type="entry name" value="Nucleic acid-binding proteins"/>
    <property type="match status" value="1"/>
</dbReference>
<evidence type="ECO:0000313" key="18">
    <source>
        <dbReference type="EMBL" id="PMC58591.1"/>
    </source>
</evidence>
<keyword evidence="7 15" id="KW-0227">DNA damage</keyword>
<dbReference type="Gene3D" id="1.10.287.610">
    <property type="entry name" value="Helix hairpin bin"/>
    <property type="match status" value="1"/>
</dbReference>
<evidence type="ECO:0000256" key="8">
    <source>
        <dbReference type="ARBA" id="ARBA00022833"/>
    </source>
</evidence>
<evidence type="ECO:0000256" key="15">
    <source>
        <dbReference type="HAMAP-Rule" id="MF_01588"/>
    </source>
</evidence>
<dbReference type="InterPro" id="IPR013840">
    <property type="entry name" value="DNAligase_N"/>
</dbReference>
<feature type="binding site" evidence="15">
    <location>
        <position position="140"/>
    </location>
    <ligand>
        <name>NAD(+)</name>
        <dbReference type="ChEBI" id="CHEBI:57540"/>
    </ligand>
</feature>
<dbReference type="GO" id="GO:0005829">
    <property type="term" value="C:cytosol"/>
    <property type="evidence" value="ECO:0007669"/>
    <property type="project" value="TreeGrafter"/>
</dbReference>
<dbReference type="Gene3D" id="3.40.50.10190">
    <property type="entry name" value="BRCT domain"/>
    <property type="match status" value="1"/>
</dbReference>
<dbReference type="InterPro" id="IPR001679">
    <property type="entry name" value="DNA_ligase"/>
</dbReference>
<keyword evidence="11 15" id="KW-0234">DNA repair</keyword>
<comment type="similarity">
    <text evidence="14 15">Belongs to the NAD-dependent DNA ligase family. LigA subfamily.</text>
</comment>
<dbReference type="InterPro" id="IPR012340">
    <property type="entry name" value="NA-bd_OB-fold"/>
</dbReference>
<dbReference type="Gene3D" id="1.10.150.20">
    <property type="entry name" value="5' to 3' exonuclease, C-terminal subdomain"/>
    <property type="match status" value="2"/>
</dbReference>
<sequence length="675" mass="76533">MTDALSVEQQKERLNRLIKELNEYAYQYYVLDQPTISDSEYDQLYRELETIEQQHPEWITPQSPTQRVGDVLLEGFQKVEHDTPMYSLSNAFNRQEIESFIDRVKKATGPDVTFMCECKIDGLAINLNYEEGQFVQGATRGDGTVGEDITTNLKTIRSLPLTLRKNQTVEVRGEVYMPKAVFAQLNEERDLEGLPPFANPRNAAAGGLRQVDPRQVAKRQLNMFVYSASLNDTFQPQTQEELFQQLDALGFRTNSLNRLCQTVDEVMAFIDEISQKRHNLPYEIDGVVVKVDQFNYQEQLGYTVKAPRWAIAYKFPAQLEETILREVEWTVGRTGVVTPTALMDPVHLAGTTVQRASLHNIDLIQTLDVRLGDTITVHKAGDIIPEVTGVILEKRPEEAKPLFIPTHCPECDHELVRINEEVALRCVNPLCPAQQMAQWIHFVSRDAMNISGIGEKMIQQFLKQELVQTFPDLYRLTKEDFLTLERVGEKTAQNMYDAIQQSKENSLERLLFGLGIHHIGSKAALLIAQRFETMDRIQQSTAQEISNIDGIGDIISQSLVMYMSDLDHQKMIAEFKELGVNLNYLGMTQEDLNQQDNFWTGKTVVLTGTLEQLTRNEAKQRLQALGAKVTGSVSSNTDIVVAGEKAGSKLTRAQELGIEVYTEEMFMEQLIESEG</sequence>
<feature type="domain" description="BRCT" evidence="17">
    <location>
        <begin position="594"/>
        <end position="675"/>
    </location>
</feature>
<keyword evidence="5 15" id="KW-0235">DNA replication</keyword>
<dbReference type="Pfam" id="PF01653">
    <property type="entry name" value="DNA_ligase_aden"/>
    <property type="match status" value="1"/>
</dbReference>
<organism evidence="18 19">
    <name type="scientific">Dolosicoccus paucivorans</name>
    <dbReference type="NCBI Taxonomy" id="84521"/>
    <lineage>
        <taxon>Bacteria</taxon>
        <taxon>Bacillati</taxon>
        <taxon>Bacillota</taxon>
        <taxon>Bacilli</taxon>
        <taxon>Lactobacillales</taxon>
        <taxon>Aerococcaceae</taxon>
        <taxon>Dolosicoccus</taxon>
    </lineage>
</organism>
<gene>
    <name evidence="15 18" type="primary">ligA</name>
    <name evidence="18" type="ORF">CJ205_03570</name>
</gene>
<keyword evidence="12 15" id="KW-0464">Manganese</keyword>
<feature type="binding site" evidence="15">
    <location>
        <position position="411"/>
    </location>
    <ligand>
        <name>Zn(2+)</name>
        <dbReference type="ChEBI" id="CHEBI:29105"/>
    </ligand>
</feature>